<sequence length="240" mass="27160">MTHCLKSFVVLFVLVLGGCSTYQVNDVYSTQGASDEFFQSVKLNDVLLKVSIVPTLRFYSFGMLGVPVVPMYLDSNDKNELRLNIVMSLKKDRDFSFAGNPCFKLDDQRTLCPKLAEVSARAYVGSNEMDGKNSTTKQLKEIGNFYGRDRPKLIVRSLKSEDRISRADIYQHYEAYQGEPKFERLDLTIDYVYDCSGPCPEGFKFNTEGLVTIQDLPIESRTLELKQKKAGKLDLSVPTN</sequence>
<keyword evidence="1" id="KW-0732">Signal</keyword>
<evidence type="ECO:0000256" key="1">
    <source>
        <dbReference type="SAM" id="SignalP"/>
    </source>
</evidence>
<gene>
    <name evidence="2" type="ORF">RGQ30_20430</name>
</gene>
<organism evidence="2 3">
    <name type="scientific">Limnobacter thiooxidans</name>
    <dbReference type="NCBI Taxonomy" id="131080"/>
    <lineage>
        <taxon>Bacteria</taxon>
        <taxon>Pseudomonadati</taxon>
        <taxon>Pseudomonadota</taxon>
        <taxon>Betaproteobacteria</taxon>
        <taxon>Burkholderiales</taxon>
        <taxon>Burkholderiaceae</taxon>
        <taxon>Limnobacter</taxon>
    </lineage>
</organism>
<reference evidence="2 3" key="1">
    <citation type="submission" date="2023-10" db="EMBL/GenBank/DDBJ databases">
        <title>Complete Genome Sequence of Limnobacter thiooxidans CS-K2T, Isolated from freshwater lake sediments in Bavaria, Germany.</title>
        <authorList>
            <person name="Naruki M."/>
            <person name="Watanabe A."/>
            <person name="Warashina T."/>
            <person name="Morita T."/>
            <person name="Arakawa K."/>
        </authorList>
    </citation>
    <scope>NUCLEOTIDE SEQUENCE [LARGE SCALE GENOMIC DNA]</scope>
    <source>
        <strain evidence="2 3">CS-K2</strain>
    </source>
</reference>
<name>A0AA86JL34_9BURK</name>
<evidence type="ECO:0008006" key="4">
    <source>
        <dbReference type="Google" id="ProtNLM"/>
    </source>
</evidence>
<dbReference type="Proteomes" id="UP001329151">
    <property type="component" value="Chromosome"/>
</dbReference>
<keyword evidence="3" id="KW-1185">Reference proteome</keyword>
<dbReference type="PROSITE" id="PS51257">
    <property type="entry name" value="PROKAR_LIPOPROTEIN"/>
    <property type="match status" value="1"/>
</dbReference>
<proteinExistence type="predicted"/>
<dbReference type="EMBL" id="AP028947">
    <property type="protein sequence ID" value="BET26542.1"/>
    <property type="molecule type" value="Genomic_DNA"/>
</dbReference>
<protein>
    <recommendedName>
        <fullName evidence="4">Lipoprotein</fullName>
    </recommendedName>
</protein>
<dbReference type="AlphaFoldDB" id="A0AA86JL34"/>
<feature type="signal peptide" evidence="1">
    <location>
        <begin position="1"/>
        <end position="22"/>
    </location>
</feature>
<evidence type="ECO:0000313" key="3">
    <source>
        <dbReference type="Proteomes" id="UP001329151"/>
    </source>
</evidence>
<accession>A0AA86JL34</accession>
<feature type="chain" id="PRO_5047120565" description="Lipoprotein" evidence="1">
    <location>
        <begin position="23"/>
        <end position="240"/>
    </location>
</feature>
<dbReference type="KEGG" id="lto:RGQ30_20430"/>
<dbReference type="RefSeq" id="WP_130555996.1">
    <property type="nucleotide sequence ID" value="NZ_AP028947.1"/>
</dbReference>
<evidence type="ECO:0000313" key="2">
    <source>
        <dbReference type="EMBL" id="BET26542.1"/>
    </source>
</evidence>